<organism evidence="4 5">
    <name type="scientific">Parasulfitobacter algicola</name>
    <dbReference type="NCBI Taxonomy" id="2614809"/>
    <lineage>
        <taxon>Bacteria</taxon>
        <taxon>Pseudomonadati</taxon>
        <taxon>Pseudomonadota</taxon>
        <taxon>Alphaproteobacteria</taxon>
        <taxon>Rhodobacterales</taxon>
        <taxon>Roseobacteraceae</taxon>
        <taxon>Parasulfitobacter</taxon>
    </lineage>
</organism>
<dbReference type="PROSITE" id="PS50894">
    <property type="entry name" value="HPT"/>
    <property type="match status" value="1"/>
</dbReference>
<evidence type="ECO:0000256" key="2">
    <source>
        <dbReference type="PROSITE-ProRule" id="PRU00110"/>
    </source>
</evidence>
<proteinExistence type="predicted"/>
<dbReference type="Proteomes" id="UP000777935">
    <property type="component" value="Unassembled WGS sequence"/>
</dbReference>
<keyword evidence="5" id="KW-1185">Reference proteome</keyword>
<dbReference type="Pfam" id="PF01627">
    <property type="entry name" value="Hpt"/>
    <property type="match status" value="1"/>
</dbReference>
<feature type="modified residue" description="Phosphohistidine" evidence="2">
    <location>
        <position position="51"/>
    </location>
</feature>
<sequence length="106" mass="12461">MIDWNRINELKKEIGLDDFDEVIGLFLEEAEDVLANLKQDQPEDKLLEYLHYLKGSALNIGFNHVAVICTKLEKRLDESNYNHREIETLFEAYNTSKTHFFKNLNS</sequence>
<protein>
    <submittedName>
        <fullName evidence="4">Hpt domain-containing protein</fullName>
    </submittedName>
</protein>
<dbReference type="InterPro" id="IPR008207">
    <property type="entry name" value="Sig_transdc_His_kin_Hpt_dom"/>
</dbReference>
<evidence type="ECO:0000313" key="4">
    <source>
        <dbReference type="EMBL" id="NSX53563.1"/>
    </source>
</evidence>
<reference evidence="4 5" key="1">
    <citation type="submission" date="2020-06" db="EMBL/GenBank/DDBJ databases">
        <title>Sulfitobacter algicola sp. nov., isolated from green algae.</title>
        <authorList>
            <person name="Wang C."/>
        </authorList>
    </citation>
    <scope>NUCLEOTIDE SEQUENCE [LARGE SCALE GENOMIC DNA]</scope>
    <source>
        <strain evidence="4 5">1151</strain>
    </source>
</reference>
<keyword evidence="1" id="KW-0902">Two-component regulatory system</keyword>
<evidence type="ECO:0000313" key="5">
    <source>
        <dbReference type="Proteomes" id="UP000777935"/>
    </source>
</evidence>
<dbReference type="RefSeq" id="WP_174134680.1">
    <property type="nucleotide sequence ID" value="NZ_JABUFE010000001.1"/>
</dbReference>
<feature type="domain" description="HPt" evidence="3">
    <location>
        <begin position="8"/>
        <end position="106"/>
    </location>
</feature>
<evidence type="ECO:0000256" key="1">
    <source>
        <dbReference type="ARBA" id="ARBA00023012"/>
    </source>
</evidence>
<accession>A0ABX2ITR4</accession>
<name>A0ABX2ITR4_9RHOB</name>
<dbReference type="Gene3D" id="1.20.120.160">
    <property type="entry name" value="HPT domain"/>
    <property type="match status" value="1"/>
</dbReference>
<keyword evidence="2" id="KW-0597">Phosphoprotein</keyword>
<gene>
    <name evidence="4" type="ORF">HRQ87_02000</name>
</gene>
<dbReference type="SUPFAM" id="SSF47226">
    <property type="entry name" value="Histidine-containing phosphotransfer domain, HPT domain"/>
    <property type="match status" value="1"/>
</dbReference>
<dbReference type="InterPro" id="IPR036641">
    <property type="entry name" value="HPT_dom_sf"/>
</dbReference>
<comment type="caution">
    <text evidence="4">The sequence shown here is derived from an EMBL/GenBank/DDBJ whole genome shotgun (WGS) entry which is preliminary data.</text>
</comment>
<evidence type="ECO:0000259" key="3">
    <source>
        <dbReference type="PROSITE" id="PS50894"/>
    </source>
</evidence>
<dbReference type="EMBL" id="JABUFE010000001">
    <property type="protein sequence ID" value="NSX53563.1"/>
    <property type="molecule type" value="Genomic_DNA"/>
</dbReference>